<dbReference type="GO" id="GO:0004586">
    <property type="term" value="F:ornithine decarboxylase activity"/>
    <property type="evidence" value="ECO:0007669"/>
    <property type="project" value="UniProtKB-EC"/>
</dbReference>
<dbReference type="InterPro" id="IPR008286">
    <property type="entry name" value="Prn/Lys/Arg_de-COase_C"/>
</dbReference>
<dbReference type="Pfam" id="PF03709">
    <property type="entry name" value="OKR_DC_1_N"/>
    <property type="match status" value="1"/>
</dbReference>
<evidence type="ECO:0000313" key="11">
    <source>
        <dbReference type="Proteomes" id="UP000254835"/>
    </source>
</evidence>
<dbReference type="PANTHER" id="PTHR45229:SF3">
    <property type="entry name" value="BIODEGRADATIVE ARGININE DECARBOXYLASE"/>
    <property type="match status" value="1"/>
</dbReference>
<evidence type="ECO:0000256" key="6">
    <source>
        <dbReference type="ARBA" id="ARBA00034138"/>
    </source>
</evidence>
<name>A0A380PX79_YERFR</name>
<dbReference type="AlphaFoldDB" id="A0A380PX79"/>
<feature type="modified residue" description="N6-(pyridoxal phosphate)lysine" evidence="8">
    <location>
        <position position="355"/>
    </location>
</feature>
<dbReference type="EC" id="4.1.1.17" evidence="6"/>
<dbReference type="InterPro" id="IPR036633">
    <property type="entry name" value="Prn/Lys/Arg_de-COase_C_sf"/>
</dbReference>
<keyword evidence="3" id="KW-0210">Decarboxylase</keyword>
<dbReference type="NCBIfam" id="NF010092">
    <property type="entry name" value="PRK13578.1"/>
    <property type="match status" value="1"/>
</dbReference>
<dbReference type="InterPro" id="IPR027464">
    <property type="entry name" value="Ornithine_deCO2ase_N"/>
</dbReference>
<gene>
    <name evidence="10" type="primary">speF</name>
    <name evidence="10" type="ORF">NCTC11470_03299</name>
</gene>
<dbReference type="PROSITE" id="PS51257">
    <property type="entry name" value="PROKAR_LIPOPROTEIN"/>
    <property type="match status" value="1"/>
</dbReference>
<evidence type="ECO:0000256" key="2">
    <source>
        <dbReference type="ARBA" id="ARBA00010671"/>
    </source>
</evidence>
<proteinExistence type="inferred from homology"/>
<dbReference type="InterPro" id="IPR005308">
    <property type="entry name" value="OKR_de-COase_N"/>
</dbReference>
<comment type="catalytic activity">
    <reaction evidence="7">
        <text>L-ornithine + H(+) = putrescine + CO2</text>
        <dbReference type="Rhea" id="RHEA:22964"/>
        <dbReference type="ChEBI" id="CHEBI:15378"/>
        <dbReference type="ChEBI" id="CHEBI:16526"/>
        <dbReference type="ChEBI" id="CHEBI:46911"/>
        <dbReference type="ChEBI" id="CHEBI:326268"/>
        <dbReference type="EC" id="4.1.1.17"/>
    </reaction>
</comment>
<evidence type="ECO:0000256" key="8">
    <source>
        <dbReference type="PIRSR" id="PIRSR009393-1"/>
    </source>
</evidence>
<dbReference type="InterPro" id="IPR027568">
    <property type="entry name" value="ODC_inducible"/>
</dbReference>
<evidence type="ECO:0000313" key="10">
    <source>
        <dbReference type="EMBL" id="SUP78186.1"/>
    </source>
</evidence>
<dbReference type="FunFam" id="3.90.1150.10:FF:000032">
    <property type="entry name" value="Ornithine decarboxylase SpeF"/>
    <property type="match status" value="1"/>
</dbReference>
<dbReference type="Gene3D" id="3.40.50.220">
    <property type="match status" value="1"/>
</dbReference>
<accession>A0A380PX79</accession>
<keyword evidence="4 8" id="KW-0663">Pyridoxal phosphate</keyword>
<evidence type="ECO:0000256" key="1">
    <source>
        <dbReference type="ARBA" id="ARBA00001933"/>
    </source>
</evidence>
<dbReference type="SUPFAM" id="SSF52172">
    <property type="entry name" value="CheY-like"/>
    <property type="match status" value="1"/>
</dbReference>
<dbReference type="RefSeq" id="WP_004707075.1">
    <property type="nucleotide sequence ID" value="NZ_CABMMH010000006.1"/>
</dbReference>
<dbReference type="InterPro" id="IPR011193">
    <property type="entry name" value="Orn/lys/arg_de-COase"/>
</dbReference>
<dbReference type="SUPFAM" id="SSF55904">
    <property type="entry name" value="Ornithine decarboxylase C-terminal domain"/>
    <property type="match status" value="1"/>
</dbReference>
<dbReference type="InterPro" id="IPR011006">
    <property type="entry name" value="CheY-like_superfamily"/>
</dbReference>
<dbReference type="SUPFAM" id="SSF53383">
    <property type="entry name" value="PLP-dependent transferases"/>
    <property type="match status" value="1"/>
</dbReference>
<feature type="domain" description="Orn/Lys/Arg decarboxylases family 1 pyridoxal-P attachment site" evidence="9">
    <location>
        <begin position="350"/>
        <end position="364"/>
    </location>
</feature>
<dbReference type="PANTHER" id="PTHR45229">
    <property type="entry name" value="CONSTITUTIVE ORNITHINE DECARBOXYLASE"/>
    <property type="match status" value="1"/>
</dbReference>
<reference evidence="10 11" key="1">
    <citation type="submission" date="2018-06" db="EMBL/GenBank/DDBJ databases">
        <authorList>
            <consortium name="Pathogen Informatics"/>
            <person name="Doyle S."/>
        </authorList>
    </citation>
    <scope>NUCLEOTIDE SEQUENCE [LARGE SCALE GENOMIC DNA]</scope>
    <source>
        <strain evidence="10 11">NCTC11470</strain>
    </source>
</reference>
<dbReference type="GO" id="GO:0005829">
    <property type="term" value="C:cytosol"/>
    <property type="evidence" value="ECO:0007669"/>
    <property type="project" value="TreeGrafter"/>
</dbReference>
<dbReference type="GO" id="GO:0030170">
    <property type="term" value="F:pyridoxal phosphate binding"/>
    <property type="evidence" value="ECO:0007669"/>
    <property type="project" value="TreeGrafter"/>
</dbReference>
<keyword evidence="5 10" id="KW-0456">Lyase</keyword>
<dbReference type="FunFam" id="3.40.640.10:FF:000008">
    <property type="entry name" value="Lysine decarboxylase, inducible"/>
    <property type="match status" value="1"/>
</dbReference>
<dbReference type="Gene3D" id="3.90.1150.10">
    <property type="entry name" value="Aspartate Aminotransferase, domain 1"/>
    <property type="match status" value="1"/>
</dbReference>
<dbReference type="InterPro" id="IPR015421">
    <property type="entry name" value="PyrdxlP-dep_Trfase_major"/>
</dbReference>
<evidence type="ECO:0000256" key="3">
    <source>
        <dbReference type="ARBA" id="ARBA00022793"/>
    </source>
</evidence>
<dbReference type="InterPro" id="IPR000310">
    <property type="entry name" value="Orn/Lys/Arg_deCO2ase_major_dom"/>
</dbReference>
<dbReference type="GeneID" id="57904674"/>
<dbReference type="PIRSF" id="PIRSF009393">
    <property type="entry name" value="Orn_decarb"/>
    <property type="match status" value="1"/>
</dbReference>
<dbReference type="CDD" id="cd00615">
    <property type="entry name" value="Orn_deC_like"/>
    <property type="match status" value="1"/>
</dbReference>
<comment type="similarity">
    <text evidence="2">Belongs to the Orn/Lys/Arg decarboxylase class-I family.</text>
</comment>
<dbReference type="Gene3D" id="3.90.100.10">
    <property type="entry name" value="Orn/Lys/Arg decarboxylase, C-terminal domain"/>
    <property type="match status" value="1"/>
</dbReference>
<dbReference type="GO" id="GO:0006520">
    <property type="term" value="P:amino acid metabolic process"/>
    <property type="evidence" value="ECO:0007669"/>
    <property type="project" value="InterPro"/>
</dbReference>
<evidence type="ECO:0000256" key="4">
    <source>
        <dbReference type="ARBA" id="ARBA00022898"/>
    </source>
</evidence>
<dbReference type="OrthoDB" id="9761189at2"/>
<dbReference type="EMBL" id="UHJA01000001">
    <property type="protein sequence ID" value="SUP78186.1"/>
    <property type="molecule type" value="Genomic_DNA"/>
</dbReference>
<organism evidence="10 11">
    <name type="scientific">Yersinia frederiksenii</name>
    <dbReference type="NCBI Taxonomy" id="29484"/>
    <lineage>
        <taxon>Bacteria</taxon>
        <taxon>Pseudomonadati</taxon>
        <taxon>Pseudomonadota</taxon>
        <taxon>Gammaproteobacteria</taxon>
        <taxon>Enterobacterales</taxon>
        <taxon>Yersiniaceae</taxon>
        <taxon>Yersinia</taxon>
    </lineage>
</organism>
<dbReference type="InterPro" id="IPR015422">
    <property type="entry name" value="PyrdxlP-dep_Trfase_small"/>
</dbReference>
<protein>
    <recommendedName>
        <fullName evidence="6">ornithine decarboxylase</fullName>
        <ecNumber evidence="6">4.1.1.17</ecNumber>
    </recommendedName>
</protein>
<sequence length="719" mass="80803">MKKLNIAASTSAIACFESQREIVDVLHTDFTDVAAVVLSVQDINNGVIDSIHSLGLEIPIFAAVCCEEELNSDVLPSLNGVFELCGDNTDFYGKQLESAAEKYEKELLPPFFNTLKKYVEMGNSTFACPGHQGGQFFRKHPAGRQFFDFYGETIFRSDMCNADVKLGDLLIHEGAPCDAQKHAAKVFNADKTYFVLNGTSASNKVATNALLARGDLVLFDRNNHKSNHHGALIQAGATPVYLETARNPFGFIGGIDAHCFEEKYLREQIRSVAPDRANEARPFRLAIIQLGTYDGTIYNARQVVDKIGHLCDYILFDSAWVGYEQFIPMMKDCSPLLLELNENDPGIIVTQSVHKQQAGFSQTSQIHKKDKHIKGQDRYCNHKRFNNAFMLHASTSPFYPLFAALDVNAKMHEGKSGQRMWLDCVKNGIEARKMILNTCSMIKPFVPVEVDGKPWQQYDTDAMAQDLRFFNFIPGEKWHAFEGYEESQYFVDPCKLLLTTPGIDTNTGEYTASGIPATILANFLRENGIVPEKCDLNSILFLLTPAEDLAKMQHLVAQIARFERFIEEDALLSDVLPTVYRNNETRYKGYTIGKLCQEMHDLYVSYDVKQLQKEMFRKQYFPKVMMNPQDANIEFVRGHAELVPLCKAEGRIAAEGALPYPPGVLCVVPGEVWGGAAQRYFLALEESINLLPGFAPELQGVYLQVDEDGWNRAYGYMMK</sequence>
<evidence type="ECO:0000259" key="9">
    <source>
        <dbReference type="PROSITE" id="PS00703"/>
    </source>
</evidence>
<dbReference type="Pfam" id="PF01276">
    <property type="entry name" value="OKR_DC_1"/>
    <property type="match status" value="1"/>
</dbReference>
<dbReference type="InterPro" id="IPR015424">
    <property type="entry name" value="PyrdxlP-dep_Trfase"/>
</dbReference>
<dbReference type="Gene3D" id="3.40.640.10">
    <property type="entry name" value="Type I PLP-dependent aspartate aminotransferase-like (Major domain)"/>
    <property type="match status" value="1"/>
</dbReference>
<evidence type="ECO:0000256" key="5">
    <source>
        <dbReference type="ARBA" id="ARBA00023239"/>
    </source>
</evidence>
<dbReference type="Pfam" id="PF03711">
    <property type="entry name" value="OKR_DC_1_C"/>
    <property type="match status" value="1"/>
</dbReference>
<dbReference type="Proteomes" id="UP000254835">
    <property type="component" value="Unassembled WGS sequence"/>
</dbReference>
<comment type="cofactor">
    <cofactor evidence="1">
        <name>pyridoxal 5'-phosphate</name>
        <dbReference type="ChEBI" id="CHEBI:597326"/>
    </cofactor>
</comment>
<evidence type="ECO:0000256" key="7">
    <source>
        <dbReference type="ARBA" id="ARBA00049127"/>
    </source>
</evidence>
<dbReference type="PROSITE" id="PS00703">
    <property type="entry name" value="OKR_DC_1"/>
    <property type="match status" value="1"/>
</dbReference>
<dbReference type="NCBIfam" id="TIGR04301">
    <property type="entry name" value="ODC_inducible"/>
    <property type="match status" value="1"/>
</dbReference>